<sequence length="89" mass="10498">MRLIDKILSDSNIDRAILQVKRNKGVSGVDKMTVDELDEYFYKHRREIRYSILNKKYKPQSVKRVYIPKPNGKKRPLGIPTVVDRVIQQ</sequence>
<organism evidence="1 2">
    <name type="scientific">Catenibacterium mitsuokai</name>
    <dbReference type="NCBI Taxonomy" id="100886"/>
    <lineage>
        <taxon>Bacteria</taxon>
        <taxon>Bacillati</taxon>
        <taxon>Bacillota</taxon>
        <taxon>Erysipelotrichia</taxon>
        <taxon>Erysipelotrichales</taxon>
        <taxon>Coprobacillaceae</taxon>
        <taxon>Catenibacterium</taxon>
    </lineage>
</organism>
<gene>
    <name evidence="1" type="ORF">KSW06_06935</name>
</gene>
<evidence type="ECO:0000313" key="2">
    <source>
        <dbReference type="Proteomes" id="UP001197492"/>
    </source>
</evidence>
<keyword evidence="1" id="KW-0695">RNA-directed DNA polymerase</keyword>
<keyword evidence="1" id="KW-0808">Transferase</keyword>
<dbReference type="PANTHER" id="PTHR34047">
    <property type="entry name" value="NUCLEAR INTRON MATURASE 1, MITOCHONDRIAL-RELATED"/>
    <property type="match status" value="1"/>
</dbReference>
<proteinExistence type="predicted"/>
<keyword evidence="2" id="KW-1185">Reference proteome</keyword>
<accession>A0ABS6NHL1</accession>
<dbReference type="InterPro" id="IPR043502">
    <property type="entry name" value="DNA/RNA_pol_sf"/>
</dbReference>
<dbReference type="SUPFAM" id="SSF56672">
    <property type="entry name" value="DNA/RNA polymerases"/>
    <property type="match status" value="1"/>
</dbReference>
<dbReference type="Proteomes" id="UP001197492">
    <property type="component" value="Unassembled WGS sequence"/>
</dbReference>
<feature type="non-terminal residue" evidence="1">
    <location>
        <position position="89"/>
    </location>
</feature>
<dbReference type="InterPro" id="IPR051083">
    <property type="entry name" value="GrpII_Intron_Splice-Mob/Def"/>
</dbReference>
<evidence type="ECO:0000313" key="1">
    <source>
        <dbReference type="EMBL" id="MBV3392990.1"/>
    </source>
</evidence>
<keyword evidence="1" id="KW-0548">Nucleotidyltransferase</keyword>
<dbReference type="PANTHER" id="PTHR34047:SF8">
    <property type="entry name" value="PROTEIN YKFC"/>
    <property type="match status" value="1"/>
</dbReference>
<dbReference type="GO" id="GO:0003964">
    <property type="term" value="F:RNA-directed DNA polymerase activity"/>
    <property type="evidence" value="ECO:0007669"/>
    <property type="project" value="UniProtKB-KW"/>
</dbReference>
<name>A0ABS6NHL1_9FIRM</name>
<reference evidence="1 2" key="1">
    <citation type="submission" date="2021-06" db="EMBL/GenBank/DDBJ databases">
        <title>Collection of gut derived symbiotic bacterial strains cultured from healthy donors.</title>
        <authorList>
            <person name="Lin H."/>
            <person name="Littmann E."/>
            <person name="Pamer E.G."/>
        </authorList>
    </citation>
    <scope>NUCLEOTIDE SEQUENCE [LARGE SCALE GENOMIC DNA]</scope>
    <source>
        <strain evidence="1 2">MSK.21.70</strain>
    </source>
</reference>
<comment type="caution">
    <text evidence="1">The sequence shown here is derived from an EMBL/GenBank/DDBJ whole genome shotgun (WGS) entry which is preliminary data.</text>
</comment>
<dbReference type="EMBL" id="JAHOEL010000039">
    <property type="protein sequence ID" value="MBV3392990.1"/>
    <property type="molecule type" value="Genomic_DNA"/>
</dbReference>
<protein>
    <submittedName>
        <fullName evidence="1">Group II intron reverse transcriptase/maturase</fullName>
    </submittedName>
</protein>